<dbReference type="Proteomes" id="UP001141434">
    <property type="component" value="Unassembled WGS sequence"/>
</dbReference>
<evidence type="ECO:0000256" key="4">
    <source>
        <dbReference type="RuleBase" id="RU366034"/>
    </source>
</evidence>
<evidence type="ECO:0000256" key="2">
    <source>
        <dbReference type="ARBA" id="ARBA00006333"/>
    </source>
</evidence>
<gene>
    <name evidence="5" type="ORF">NUU61_001778</name>
</gene>
<dbReference type="SUPFAM" id="SSF48576">
    <property type="entry name" value="Terpenoid synthases"/>
    <property type="match status" value="1"/>
</dbReference>
<comment type="caution">
    <text evidence="5">The sequence shown here is derived from an EMBL/GenBank/DDBJ whole genome shotgun (WGS) entry which is preliminary data.</text>
</comment>
<dbReference type="PANTHER" id="PTHR35201:SF4">
    <property type="entry name" value="BETA-PINACENE SYNTHASE-RELATED"/>
    <property type="match status" value="1"/>
</dbReference>
<evidence type="ECO:0000256" key="3">
    <source>
        <dbReference type="ARBA" id="ARBA00022842"/>
    </source>
</evidence>
<dbReference type="GeneID" id="81391528"/>
<evidence type="ECO:0000313" key="6">
    <source>
        <dbReference type="Proteomes" id="UP001141434"/>
    </source>
</evidence>
<organism evidence="5 6">
    <name type="scientific">Penicillium alfredii</name>
    <dbReference type="NCBI Taxonomy" id="1506179"/>
    <lineage>
        <taxon>Eukaryota</taxon>
        <taxon>Fungi</taxon>
        <taxon>Dikarya</taxon>
        <taxon>Ascomycota</taxon>
        <taxon>Pezizomycotina</taxon>
        <taxon>Eurotiomycetes</taxon>
        <taxon>Eurotiomycetidae</taxon>
        <taxon>Eurotiales</taxon>
        <taxon>Aspergillaceae</taxon>
        <taxon>Penicillium</taxon>
    </lineage>
</organism>
<dbReference type="GO" id="GO:0046872">
    <property type="term" value="F:metal ion binding"/>
    <property type="evidence" value="ECO:0007669"/>
    <property type="project" value="UniProtKB-KW"/>
</dbReference>
<proteinExistence type="inferred from homology"/>
<comment type="cofactor">
    <cofactor evidence="1 4">
        <name>Mg(2+)</name>
        <dbReference type="ChEBI" id="CHEBI:18420"/>
    </cofactor>
</comment>
<evidence type="ECO:0000256" key="1">
    <source>
        <dbReference type="ARBA" id="ARBA00001946"/>
    </source>
</evidence>
<dbReference type="RefSeq" id="XP_056513427.1">
    <property type="nucleotide sequence ID" value="XM_056652360.1"/>
</dbReference>
<dbReference type="EC" id="4.2.3.-" evidence="4"/>
<name>A0A9W9KG14_9EURO</name>
<keyword evidence="6" id="KW-1185">Reference proteome</keyword>
<reference evidence="5" key="1">
    <citation type="submission" date="2022-11" db="EMBL/GenBank/DDBJ databases">
        <authorList>
            <person name="Petersen C."/>
        </authorList>
    </citation>
    <scope>NUCLEOTIDE SEQUENCE</scope>
    <source>
        <strain evidence="5">IBT 34128</strain>
    </source>
</reference>
<evidence type="ECO:0000313" key="5">
    <source>
        <dbReference type="EMBL" id="KAJ5104431.1"/>
    </source>
</evidence>
<protein>
    <recommendedName>
        <fullName evidence="4">Terpene synthase</fullName>
        <ecNumber evidence="4">4.2.3.-</ecNumber>
    </recommendedName>
</protein>
<dbReference type="GO" id="GO:0008299">
    <property type="term" value="P:isoprenoid biosynthetic process"/>
    <property type="evidence" value="ECO:0007669"/>
    <property type="project" value="UniProtKB-ARBA"/>
</dbReference>
<dbReference type="PANTHER" id="PTHR35201">
    <property type="entry name" value="TERPENE SYNTHASE"/>
    <property type="match status" value="1"/>
</dbReference>
<keyword evidence="4" id="KW-0456">Lyase</keyword>
<dbReference type="Pfam" id="PF19086">
    <property type="entry name" value="Terpene_syn_C_2"/>
    <property type="match status" value="1"/>
</dbReference>
<dbReference type="OrthoDB" id="2861623at2759"/>
<keyword evidence="3 4" id="KW-0460">Magnesium</keyword>
<dbReference type="AlphaFoldDB" id="A0A9W9KG14"/>
<sequence length="308" mass="35497">MALVSPIQPPAQSSSEHLVYLPDLFSSIMAVKPTLSPHYHDAKAEADSWIQRTLHADDNWAAKNSRVNFAYMSSIWAPTCDKDEFDEGHLSHDPAAQQQELDRTMAIMEGTRSRVSRDEDELGYVFQSAWDRVKERSSEVTQQRYRDMHRGFFDGILKQVEHIHEQRVFTRNVDEYMDMRRRTIGVHPVIVLCECVLGIHIPSNVVTHPSLEELGELSADLVMLVNDLVSYKKDLEQGVDHNLIVLLTARGLSRQQAVDEIGSMLDARYRRWYAVLADMPIWGEEIDRQVIRYSEICRNIALGSLYWR</sequence>
<dbReference type="EMBL" id="JAPMSZ010000004">
    <property type="protein sequence ID" value="KAJ5104431.1"/>
    <property type="molecule type" value="Genomic_DNA"/>
</dbReference>
<comment type="similarity">
    <text evidence="2 4">Belongs to the terpene synthase family.</text>
</comment>
<reference evidence="5" key="2">
    <citation type="journal article" date="2023" name="IMA Fungus">
        <title>Comparative genomic study of the Penicillium genus elucidates a diverse pangenome and 15 lateral gene transfer events.</title>
        <authorList>
            <person name="Petersen C."/>
            <person name="Sorensen T."/>
            <person name="Nielsen M.R."/>
            <person name="Sondergaard T.E."/>
            <person name="Sorensen J.L."/>
            <person name="Fitzpatrick D.A."/>
            <person name="Frisvad J.C."/>
            <person name="Nielsen K.L."/>
        </authorList>
    </citation>
    <scope>NUCLEOTIDE SEQUENCE</scope>
    <source>
        <strain evidence="5">IBT 34128</strain>
    </source>
</reference>
<dbReference type="Gene3D" id="1.10.600.10">
    <property type="entry name" value="Farnesyl Diphosphate Synthase"/>
    <property type="match status" value="1"/>
</dbReference>
<dbReference type="InterPro" id="IPR034686">
    <property type="entry name" value="Terpene_cyclase-like_2"/>
</dbReference>
<dbReference type="InterPro" id="IPR008949">
    <property type="entry name" value="Isoprenoid_synthase_dom_sf"/>
</dbReference>
<accession>A0A9W9KG14</accession>
<dbReference type="GO" id="GO:0010333">
    <property type="term" value="F:terpene synthase activity"/>
    <property type="evidence" value="ECO:0007669"/>
    <property type="project" value="InterPro"/>
</dbReference>
<keyword evidence="4" id="KW-0479">Metal-binding</keyword>